<sequence>MSLTRSQISLLSGLSSRRALASSSATISSPGKFLRIAWMISAWAPKSPFVTGDLSSLDRVPFAFSLNTCCVNSEALCTASSAT</sequence>
<dbReference type="VEuPathDB" id="FungiDB:I7I52_10815"/>
<evidence type="ECO:0000313" key="2">
    <source>
        <dbReference type="Proteomes" id="UP000670092"/>
    </source>
</evidence>
<reference evidence="1 2" key="1">
    <citation type="submission" date="2021-01" db="EMBL/GenBank/DDBJ databases">
        <title>Chromosome-level genome assembly of a human fungal pathogen reveals clustering of transcriptionally co-regulated genes.</title>
        <authorList>
            <person name="Voorhies M."/>
            <person name="Cohen S."/>
            <person name="Shea T.P."/>
            <person name="Petrus S."/>
            <person name="Munoz J.F."/>
            <person name="Poplawski S."/>
            <person name="Goldman W.E."/>
            <person name="Michael T."/>
            <person name="Cuomo C.A."/>
            <person name="Sil A."/>
            <person name="Beyhan S."/>
        </authorList>
    </citation>
    <scope>NUCLEOTIDE SEQUENCE [LARGE SCALE GENOMIC DNA]</scope>
    <source>
        <strain evidence="1 2">G184AR</strain>
    </source>
</reference>
<organism evidence="1 2">
    <name type="scientific">Ajellomyces capsulatus</name>
    <name type="common">Darling's disease fungus</name>
    <name type="synonym">Histoplasma capsulatum</name>
    <dbReference type="NCBI Taxonomy" id="5037"/>
    <lineage>
        <taxon>Eukaryota</taxon>
        <taxon>Fungi</taxon>
        <taxon>Dikarya</taxon>
        <taxon>Ascomycota</taxon>
        <taxon>Pezizomycotina</taxon>
        <taxon>Eurotiomycetes</taxon>
        <taxon>Eurotiomycetidae</taxon>
        <taxon>Onygenales</taxon>
        <taxon>Ajellomycetaceae</taxon>
        <taxon>Histoplasma</taxon>
    </lineage>
</organism>
<protein>
    <submittedName>
        <fullName evidence="1">Uncharacterized protein</fullName>
    </submittedName>
</protein>
<accession>A0A8H7Z347</accession>
<dbReference type="Proteomes" id="UP000670092">
    <property type="component" value="Unassembled WGS sequence"/>
</dbReference>
<dbReference type="EMBL" id="JAEVHI010000002">
    <property type="protein sequence ID" value="KAG5300254.1"/>
    <property type="molecule type" value="Genomic_DNA"/>
</dbReference>
<dbReference type="AlphaFoldDB" id="A0A8H7Z347"/>
<evidence type="ECO:0000313" key="1">
    <source>
        <dbReference type="EMBL" id="KAG5300254.1"/>
    </source>
</evidence>
<name>A0A8H7Z347_AJECA</name>
<comment type="caution">
    <text evidence="1">The sequence shown here is derived from an EMBL/GenBank/DDBJ whole genome shotgun (WGS) entry which is preliminary data.</text>
</comment>
<gene>
    <name evidence="1" type="ORF">I7I52_10815</name>
</gene>
<proteinExistence type="predicted"/>